<dbReference type="AlphaFoldDB" id="A0A844Z9H2"/>
<evidence type="ECO:0000256" key="1">
    <source>
        <dbReference type="SAM" id="Phobius"/>
    </source>
</evidence>
<dbReference type="Proteomes" id="UP000460290">
    <property type="component" value="Unassembled WGS sequence"/>
</dbReference>
<sequence>MSLLARYRAELTEERAGRSAAFARALRFGDKVFYVFCGLAIGAIFLGFWEAERIPASSIDGSGLKAWAIFFGFLGAGALVFCGAFIKVFVNMIFSDRGSKHG</sequence>
<feature type="transmembrane region" description="Helical" evidence="1">
    <location>
        <begin position="32"/>
        <end position="49"/>
    </location>
</feature>
<gene>
    <name evidence="2" type="ORF">GRI35_09970</name>
</gene>
<dbReference type="EMBL" id="WTYZ01000001">
    <property type="protein sequence ID" value="MXO83687.1"/>
    <property type="molecule type" value="Genomic_DNA"/>
</dbReference>
<organism evidence="2 3">
    <name type="scientific">Pontixanthobacter aestiaquae</name>
    <dbReference type="NCBI Taxonomy" id="1509367"/>
    <lineage>
        <taxon>Bacteria</taxon>
        <taxon>Pseudomonadati</taxon>
        <taxon>Pseudomonadota</taxon>
        <taxon>Alphaproteobacteria</taxon>
        <taxon>Sphingomonadales</taxon>
        <taxon>Erythrobacteraceae</taxon>
        <taxon>Pontixanthobacter</taxon>
    </lineage>
</organism>
<keyword evidence="1" id="KW-1133">Transmembrane helix</keyword>
<protein>
    <submittedName>
        <fullName evidence="2">Uncharacterized protein</fullName>
    </submittedName>
</protein>
<evidence type="ECO:0000313" key="2">
    <source>
        <dbReference type="EMBL" id="MXO83687.1"/>
    </source>
</evidence>
<reference evidence="2 3" key="1">
    <citation type="submission" date="2019-12" db="EMBL/GenBank/DDBJ databases">
        <title>Genomic-based taxomic classification of the family Erythrobacteraceae.</title>
        <authorList>
            <person name="Xu L."/>
        </authorList>
    </citation>
    <scope>NUCLEOTIDE SEQUENCE [LARGE SCALE GENOMIC DNA]</scope>
    <source>
        <strain evidence="2 3">KCTC 42006</strain>
    </source>
</reference>
<comment type="caution">
    <text evidence="2">The sequence shown here is derived from an EMBL/GenBank/DDBJ whole genome shotgun (WGS) entry which is preliminary data.</text>
</comment>
<feature type="transmembrane region" description="Helical" evidence="1">
    <location>
        <begin position="69"/>
        <end position="90"/>
    </location>
</feature>
<accession>A0A844Z9H2</accession>
<dbReference type="RefSeq" id="WP_160614021.1">
    <property type="nucleotide sequence ID" value="NZ_JAUFQM010000001.1"/>
</dbReference>
<keyword evidence="1" id="KW-0812">Transmembrane</keyword>
<name>A0A844Z9H2_9SPHN</name>
<evidence type="ECO:0000313" key="3">
    <source>
        <dbReference type="Proteomes" id="UP000460290"/>
    </source>
</evidence>
<proteinExistence type="predicted"/>
<keyword evidence="3" id="KW-1185">Reference proteome</keyword>
<keyword evidence="1" id="KW-0472">Membrane</keyword>